<evidence type="ECO:0000256" key="2">
    <source>
        <dbReference type="ARBA" id="ARBA00022692"/>
    </source>
</evidence>
<accession>A0A087GUU4</accession>
<protein>
    <recommendedName>
        <fullName evidence="7">TLC domain-containing protein</fullName>
    </recommendedName>
</protein>
<feature type="transmembrane region" description="Helical" evidence="6">
    <location>
        <begin position="175"/>
        <end position="197"/>
    </location>
</feature>
<feature type="transmembrane region" description="Helical" evidence="6">
    <location>
        <begin position="12"/>
        <end position="29"/>
    </location>
</feature>
<organism evidence="8 9">
    <name type="scientific">Arabis alpina</name>
    <name type="common">Alpine rock-cress</name>
    <dbReference type="NCBI Taxonomy" id="50452"/>
    <lineage>
        <taxon>Eukaryota</taxon>
        <taxon>Viridiplantae</taxon>
        <taxon>Streptophyta</taxon>
        <taxon>Embryophyta</taxon>
        <taxon>Tracheophyta</taxon>
        <taxon>Spermatophyta</taxon>
        <taxon>Magnoliopsida</taxon>
        <taxon>eudicotyledons</taxon>
        <taxon>Gunneridae</taxon>
        <taxon>Pentapetalae</taxon>
        <taxon>rosids</taxon>
        <taxon>malvids</taxon>
        <taxon>Brassicales</taxon>
        <taxon>Brassicaceae</taxon>
        <taxon>Arabideae</taxon>
        <taxon>Arabis</taxon>
    </lineage>
</organism>
<feature type="domain" description="TLC" evidence="7">
    <location>
        <begin position="35"/>
        <end position="241"/>
    </location>
</feature>
<evidence type="ECO:0000313" key="8">
    <source>
        <dbReference type="EMBL" id="KFK33646.1"/>
    </source>
</evidence>
<evidence type="ECO:0000256" key="4">
    <source>
        <dbReference type="ARBA" id="ARBA00023136"/>
    </source>
</evidence>
<dbReference type="SMART" id="SM00724">
    <property type="entry name" value="TLC"/>
    <property type="match status" value="1"/>
</dbReference>
<dbReference type="Proteomes" id="UP000029120">
    <property type="component" value="Chromosome 5"/>
</dbReference>
<dbReference type="OrthoDB" id="204175at2759"/>
<proteinExistence type="predicted"/>
<sequence length="251" mass="27924">MEPITISKDLPLFFSIFIFVYLLGYLFIFRKWTPETRPLASSCLISLLHGVSAVYLATSALIFDKNRGFSSVNTQSQNSVLDFSSGYFLADLIHLAVFPSPAGGDSLFAAHHVAVLFVFLTCRYMVGHGACALLALLIIAEATSACQNSWTLAAARGLDAPIAVGIHRFVTVPFYVLYSVCRCVVAPLFIVKMTWVYVTGGADDVIPRWVWVSWTVVIVVAVTVSILWIWNLWVLLFQEKYSKMKIAKKIQ</sequence>
<evidence type="ECO:0000256" key="5">
    <source>
        <dbReference type="PROSITE-ProRule" id="PRU00205"/>
    </source>
</evidence>
<evidence type="ECO:0000259" key="7">
    <source>
        <dbReference type="PROSITE" id="PS50922"/>
    </source>
</evidence>
<gene>
    <name evidence="8" type="ordered locus">AALP_Aa5g041100</name>
</gene>
<evidence type="ECO:0000313" key="9">
    <source>
        <dbReference type="Proteomes" id="UP000029120"/>
    </source>
</evidence>
<dbReference type="EMBL" id="CM002873">
    <property type="protein sequence ID" value="KFK33646.1"/>
    <property type="molecule type" value="Genomic_DNA"/>
</dbReference>
<dbReference type="GO" id="GO:0016020">
    <property type="term" value="C:membrane"/>
    <property type="evidence" value="ECO:0007669"/>
    <property type="project" value="UniProtKB-SubCell"/>
</dbReference>
<comment type="subcellular location">
    <subcellularLocation>
        <location evidence="1">Membrane</location>
        <topology evidence="1">Multi-pass membrane protein</topology>
    </subcellularLocation>
</comment>
<keyword evidence="2 5" id="KW-0812">Transmembrane</keyword>
<dbReference type="Gramene" id="KFK33646">
    <property type="protein sequence ID" value="KFK33646"/>
    <property type="gene ID" value="AALP_AA5G041100"/>
</dbReference>
<dbReference type="OMA" id="ASICGWH"/>
<dbReference type="InterPro" id="IPR040327">
    <property type="entry name" value="At5g14285-like"/>
</dbReference>
<name>A0A087GUU4_ARAAL</name>
<keyword evidence="4 5" id="KW-0472">Membrane</keyword>
<reference evidence="9" key="1">
    <citation type="journal article" date="2015" name="Nat. Plants">
        <title>Genome expansion of Arabis alpina linked with retrotransposition and reduced symmetric DNA methylation.</title>
        <authorList>
            <person name="Willing E.M."/>
            <person name="Rawat V."/>
            <person name="Mandakova T."/>
            <person name="Maumus F."/>
            <person name="James G.V."/>
            <person name="Nordstroem K.J."/>
            <person name="Becker C."/>
            <person name="Warthmann N."/>
            <person name="Chica C."/>
            <person name="Szarzynska B."/>
            <person name="Zytnicki M."/>
            <person name="Albani M.C."/>
            <person name="Kiefer C."/>
            <person name="Bergonzi S."/>
            <person name="Castaings L."/>
            <person name="Mateos J.L."/>
            <person name="Berns M.C."/>
            <person name="Bujdoso N."/>
            <person name="Piofczyk T."/>
            <person name="de Lorenzo L."/>
            <person name="Barrero-Sicilia C."/>
            <person name="Mateos I."/>
            <person name="Piednoel M."/>
            <person name="Hagmann J."/>
            <person name="Chen-Min-Tao R."/>
            <person name="Iglesias-Fernandez R."/>
            <person name="Schuster S.C."/>
            <person name="Alonso-Blanco C."/>
            <person name="Roudier F."/>
            <person name="Carbonero P."/>
            <person name="Paz-Ares J."/>
            <person name="Davis S.J."/>
            <person name="Pecinka A."/>
            <person name="Quesneville H."/>
            <person name="Colot V."/>
            <person name="Lysak M.A."/>
            <person name="Weigel D."/>
            <person name="Coupland G."/>
            <person name="Schneeberger K."/>
        </authorList>
    </citation>
    <scope>NUCLEOTIDE SEQUENCE [LARGE SCALE GENOMIC DNA]</scope>
    <source>
        <strain evidence="9">cv. Pajares</strain>
    </source>
</reference>
<evidence type="ECO:0000256" key="1">
    <source>
        <dbReference type="ARBA" id="ARBA00004141"/>
    </source>
</evidence>
<dbReference type="eggNOG" id="ENOG502QTZA">
    <property type="taxonomic scope" value="Eukaryota"/>
</dbReference>
<feature type="transmembrane region" description="Helical" evidence="6">
    <location>
        <begin position="209"/>
        <end position="236"/>
    </location>
</feature>
<dbReference type="PANTHER" id="PTHR31766">
    <property type="entry name" value="GLABROUS1 ENHANCER-BINDING PROTEIN-LIKE 2"/>
    <property type="match status" value="1"/>
</dbReference>
<evidence type="ECO:0000256" key="3">
    <source>
        <dbReference type="ARBA" id="ARBA00022989"/>
    </source>
</evidence>
<keyword evidence="9" id="KW-1185">Reference proteome</keyword>
<dbReference type="Pfam" id="PF03798">
    <property type="entry name" value="TRAM_LAG1_CLN8"/>
    <property type="match status" value="1"/>
</dbReference>
<dbReference type="InterPro" id="IPR006634">
    <property type="entry name" value="TLC-dom"/>
</dbReference>
<feature type="transmembrane region" description="Helical" evidence="6">
    <location>
        <begin position="113"/>
        <end position="139"/>
    </location>
</feature>
<dbReference type="PROSITE" id="PS50922">
    <property type="entry name" value="TLC"/>
    <property type="match status" value="1"/>
</dbReference>
<feature type="transmembrane region" description="Helical" evidence="6">
    <location>
        <begin position="41"/>
        <end position="63"/>
    </location>
</feature>
<keyword evidence="3 6" id="KW-1133">Transmembrane helix</keyword>
<dbReference type="PANTHER" id="PTHR31766:SF6">
    <property type="entry name" value="TRAM, LAG1 AND CLN8 (TLC) LIPID-SENSING DOMAIN CONTAINING PROTEIN"/>
    <property type="match status" value="1"/>
</dbReference>
<dbReference type="AlphaFoldDB" id="A0A087GUU4"/>
<evidence type="ECO:0000256" key="6">
    <source>
        <dbReference type="SAM" id="Phobius"/>
    </source>
</evidence>